<comment type="caution">
    <text evidence="3">The sequence shown here is derived from an EMBL/GenBank/DDBJ whole genome shotgun (WGS) entry which is preliminary data.</text>
</comment>
<dbReference type="AlphaFoldDB" id="A0A916SD02"/>
<reference evidence="3" key="2">
    <citation type="submission" date="2020-09" db="EMBL/GenBank/DDBJ databases">
        <authorList>
            <person name="Sun Q."/>
            <person name="Zhou Y."/>
        </authorList>
    </citation>
    <scope>NUCLEOTIDE SEQUENCE</scope>
    <source>
        <strain evidence="3">CGMCC 1.12813</strain>
    </source>
</reference>
<evidence type="ECO:0000313" key="3">
    <source>
        <dbReference type="EMBL" id="GGA94471.1"/>
    </source>
</evidence>
<dbReference type="PANTHER" id="PTHR30163:SF8">
    <property type="entry name" value="LYTIC MUREIN TRANSGLYCOSYLASE"/>
    <property type="match status" value="1"/>
</dbReference>
<dbReference type="Pfam" id="PF13406">
    <property type="entry name" value="SLT_2"/>
    <property type="match status" value="1"/>
</dbReference>
<dbReference type="RefSeq" id="WP_229732996.1">
    <property type="nucleotide sequence ID" value="NZ_BMGB01000001.1"/>
</dbReference>
<dbReference type="PANTHER" id="PTHR30163">
    <property type="entry name" value="MEMBRANE-BOUND LYTIC MUREIN TRANSGLYCOSYLASE B"/>
    <property type="match status" value="1"/>
</dbReference>
<dbReference type="InterPro" id="IPR031304">
    <property type="entry name" value="SLT_2"/>
</dbReference>
<dbReference type="InterPro" id="IPR023346">
    <property type="entry name" value="Lysozyme-like_dom_sf"/>
</dbReference>
<keyword evidence="1" id="KW-1133">Transmembrane helix</keyword>
<evidence type="ECO:0000313" key="4">
    <source>
        <dbReference type="Proteomes" id="UP000606922"/>
    </source>
</evidence>
<evidence type="ECO:0000256" key="1">
    <source>
        <dbReference type="SAM" id="Phobius"/>
    </source>
</evidence>
<dbReference type="CDD" id="cd13399">
    <property type="entry name" value="Slt35-like"/>
    <property type="match status" value="1"/>
</dbReference>
<dbReference type="GO" id="GO:0008933">
    <property type="term" value="F:peptidoglycan lytic transglycosylase activity"/>
    <property type="evidence" value="ECO:0007669"/>
    <property type="project" value="TreeGrafter"/>
</dbReference>
<gene>
    <name evidence="3" type="ORF">GCM10010979_06220</name>
</gene>
<dbReference type="Proteomes" id="UP000606922">
    <property type="component" value="Unassembled WGS sequence"/>
</dbReference>
<dbReference type="InterPro" id="IPR043426">
    <property type="entry name" value="MltB-like"/>
</dbReference>
<feature type="transmembrane region" description="Helical" evidence="1">
    <location>
        <begin position="7"/>
        <end position="26"/>
    </location>
</feature>
<proteinExistence type="predicted"/>
<sequence>MSAFLRVIVYGGIVVIVGAAVMLTRLTSIEAPEARIAASVAAPMAAAAPVAPNAAALVAPTDRVDPLWAAETGAATGIPARAIIAYASADLTVGAEQPGCGLGWNTIAAIGAIESVHATIDGSRLDGQGYPSPPIRGPALDGHGFAAIADTEDGVWDGDAVWDRAVGPMQFIPSTWADWAADGNGDGMTDPNQIDDAALATARYLCATGDLSSPQNWRAAVFSYNHLESYVDDVAAMANRYTTAVGSQPAAG</sequence>
<feature type="domain" description="Transglycosylase SLT" evidence="2">
    <location>
        <begin position="162"/>
        <end position="221"/>
    </location>
</feature>
<accession>A0A916SD02</accession>
<dbReference type="EMBL" id="BMGB01000001">
    <property type="protein sequence ID" value="GGA94471.1"/>
    <property type="molecule type" value="Genomic_DNA"/>
</dbReference>
<organism evidence="3 4">
    <name type="scientific">Conyzicola nivalis</name>
    <dbReference type="NCBI Taxonomy" id="1477021"/>
    <lineage>
        <taxon>Bacteria</taxon>
        <taxon>Bacillati</taxon>
        <taxon>Actinomycetota</taxon>
        <taxon>Actinomycetes</taxon>
        <taxon>Micrococcales</taxon>
        <taxon>Microbacteriaceae</taxon>
        <taxon>Conyzicola</taxon>
    </lineage>
</organism>
<keyword evidence="4" id="KW-1185">Reference proteome</keyword>
<dbReference type="Gene3D" id="1.10.530.10">
    <property type="match status" value="1"/>
</dbReference>
<evidence type="ECO:0000259" key="2">
    <source>
        <dbReference type="Pfam" id="PF13406"/>
    </source>
</evidence>
<keyword evidence="1" id="KW-0812">Transmembrane</keyword>
<dbReference type="GO" id="GO:0009253">
    <property type="term" value="P:peptidoglycan catabolic process"/>
    <property type="evidence" value="ECO:0007669"/>
    <property type="project" value="TreeGrafter"/>
</dbReference>
<reference evidence="3" key="1">
    <citation type="journal article" date="2014" name="Int. J. Syst. Evol. Microbiol.">
        <title>Complete genome sequence of Corynebacterium casei LMG S-19264T (=DSM 44701T), isolated from a smear-ripened cheese.</title>
        <authorList>
            <consortium name="US DOE Joint Genome Institute (JGI-PGF)"/>
            <person name="Walter F."/>
            <person name="Albersmeier A."/>
            <person name="Kalinowski J."/>
            <person name="Ruckert C."/>
        </authorList>
    </citation>
    <scope>NUCLEOTIDE SEQUENCE</scope>
    <source>
        <strain evidence="3">CGMCC 1.12813</strain>
    </source>
</reference>
<dbReference type="SUPFAM" id="SSF53955">
    <property type="entry name" value="Lysozyme-like"/>
    <property type="match status" value="1"/>
</dbReference>
<protein>
    <recommendedName>
        <fullName evidence="2">Transglycosylase SLT domain-containing protein</fullName>
    </recommendedName>
</protein>
<keyword evidence="1" id="KW-0472">Membrane</keyword>
<name>A0A916SD02_9MICO</name>